<feature type="transmembrane region" description="Helical" evidence="2">
    <location>
        <begin position="328"/>
        <end position="348"/>
    </location>
</feature>
<reference evidence="4" key="1">
    <citation type="journal article" date="2018" name="Nat. Microbiol.">
        <title>Leveraging single-cell genomics to expand the fungal tree of life.</title>
        <authorList>
            <person name="Ahrendt S.R."/>
            <person name="Quandt C.A."/>
            <person name="Ciobanu D."/>
            <person name="Clum A."/>
            <person name="Salamov A."/>
            <person name="Andreopoulos B."/>
            <person name="Cheng J.F."/>
            <person name="Woyke T."/>
            <person name="Pelin A."/>
            <person name="Henrissat B."/>
            <person name="Reynolds N.K."/>
            <person name="Benny G.L."/>
            <person name="Smith M.E."/>
            <person name="James T.Y."/>
            <person name="Grigoriev I.V."/>
        </authorList>
    </citation>
    <scope>NUCLEOTIDE SEQUENCE [LARGE SCALE GENOMIC DNA]</scope>
</reference>
<name>A0A4P9WNW7_9FUNG</name>
<dbReference type="AlphaFoldDB" id="A0A4P9WNW7"/>
<feature type="transmembrane region" description="Helical" evidence="2">
    <location>
        <begin position="145"/>
        <end position="162"/>
    </location>
</feature>
<feature type="transmembrane region" description="Helical" evidence="2">
    <location>
        <begin position="213"/>
        <end position="231"/>
    </location>
</feature>
<keyword evidence="2" id="KW-0812">Transmembrane</keyword>
<feature type="compositionally biased region" description="Low complexity" evidence="1">
    <location>
        <begin position="128"/>
        <end position="137"/>
    </location>
</feature>
<feature type="transmembrane region" description="Helical" evidence="2">
    <location>
        <begin position="452"/>
        <end position="471"/>
    </location>
</feature>
<dbReference type="PANTHER" id="PTHR31061">
    <property type="entry name" value="LD22376P"/>
    <property type="match status" value="1"/>
</dbReference>
<feature type="transmembrane region" description="Helical" evidence="2">
    <location>
        <begin position="360"/>
        <end position="383"/>
    </location>
</feature>
<gene>
    <name evidence="3" type="ORF">BDK51DRAFT_29945</name>
</gene>
<feature type="compositionally biased region" description="Acidic residues" evidence="1">
    <location>
        <begin position="74"/>
        <end position="83"/>
    </location>
</feature>
<sequence>MPASAKSSSAAPSCSTDKQFPLNNSGSFRSASSQSQTDPYRSASSHISADRKLLDLNMKAAHPPLPSITSPPEPEAEEDDEGDSSGYDSDMPAEDEEEARRARGARNALGPRATIPEPTSATPLLHGRSSNQPSSSRPRLVSLDVLRGATIFLMILANYQISDAAFSQLKHAEWIGCTLADVVFPNFLFIMGVRIALVYLACAFAYSYLPWLAFRWLFPTAALLAWTYLSYDVPVTFPSSPICGPRNATKGTFSPPECTAQSQIDRIILGASHLYNPDPFTLSAVLPYDPEGVISTLTAILTGWAGILFGVSLLRLHHRDYTDGGWRVRMAGSMLTSGLASIALGAVAGDRWVPVAKKLWTPSFALVAGGASISSFSLAFWAIEIHGLARGPVARWLVALGRNPLLLYLVSEVVQIALVVGPRVQRDDAGVTLWDLLFDVGFRSWLPPGWSSLAWTLVWMCGVYTPLAVWLDRNRLYWRL</sequence>
<feature type="compositionally biased region" description="Polar residues" evidence="1">
    <location>
        <begin position="36"/>
        <end position="47"/>
    </location>
</feature>
<keyword evidence="2" id="KW-1133">Transmembrane helix</keyword>
<protein>
    <recommendedName>
        <fullName evidence="5">Heparan-alpha-glucosaminide N-acetyltransferase catalytic domain-containing protein</fullName>
    </recommendedName>
</protein>
<accession>A0A4P9WNW7</accession>
<feature type="compositionally biased region" description="Low complexity" evidence="1">
    <location>
        <begin position="1"/>
        <end position="15"/>
    </location>
</feature>
<feature type="transmembrane region" description="Helical" evidence="2">
    <location>
        <begin position="182"/>
        <end position="206"/>
    </location>
</feature>
<dbReference type="PANTHER" id="PTHR31061:SF24">
    <property type="entry name" value="LD22376P"/>
    <property type="match status" value="1"/>
</dbReference>
<keyword evidence="2" id="KW-0472">Membrane</keyword>
<organism evidence="3 4">
    <name type="scientific">Blyttiomyces helicus</name>
    <dbReference type="NCBI Taxonomy" id="388810"/>
    <lineage>
        <taxon>Eukaryota</taxon>
        <taxon>Fungi</taxon>
        <taxon>Fungi incertae sedis</taxon>
        <taxon>Chytridiomycota</taxon>
        <taxon>Chytridiomycota incertae sedis</taxon>
        <taxon>Chytridiomycetes</taxon>
        <taxon>Chytridiomycetes incertae sedis</taxon>
        <taxon>Blyttiomyces</taxon>
    </lineage>
</organism>
<evidence type="ECO:0000313" key="3">
    <source>
        <dbReference type="EMBL" id="RKO93398.1"/>
    </source>
</evidence>
<dbReference type="OrthoDB" id="2149840at2759"/>
<evidence type="ECO:0008006" key="5">
    <source>
        <dbReference type="Google" id="ProtNLM"/>
    </source>
</evidence>
<feature type="compositionally biased region" description="Pro residues" evidence="1">
    <location>
        <begin position="63"/>
        <end position="73"/>
    </location>
</feature>
<evidence type="ECO:0000256" key="1">
    <source>
        <dbReference type="SAM" id="MobiDB-lite"/>
    </source>
</evidence>
<evidence type="ECO:0000313" key="4">
    <source>
        <dbReference type="Proteomes" id="UP000269721"/>
    </source>
</evidence>
<evidence type="ECO:0000256" key="2">
    <source>
        <dbReference type="SAM" id="Phobius"/>
    </source>
</evidence>
<dbReference type="Proteomes" id="UP000269721">
    <property type="component" value="Unassembled WGS sequence"/>
</dbReference>
<feature type="transmembrane region" description="Helical" evidence="2">
    <location>
        <begin position="404"/>
        <end position="424"/>
    </location>
</feature>
<feature type="transmembrane region" description="Helical" evidence="2">
    <location>
        <begin position="293"/>
        <end position="316"/>
    </location>
</feature>
<keyword evidence="4" id="KW-1185">Reference proteome</keyword>
<dbReference type="EMBL" id="KZ994258">
    <property type="protein sequence ID" value="RKO93398.1"/>
    <property type="molecule type" value="Genomic_DNA"/>
</dbReference>
<feature type="region of interest" description="Disordered" evidence="1">
    <location>
        <begin position="1"/>
        <end position="137"/>
    </location>
</feature>
<proteinExistence type="predicted"/>
<feature type="compositionally biased region" description="Low complexity" evidence="1">
    <location>
        <begin position="25"/>
        <end position="35"/>
    </location>
</feature>